<proteinExistence type="predicted"/>
<dbReference type="InterPro" id="IPR027417">
    <property type="entry name" value="P-loop_NTPase"/>
</dbReference>
<feature type="coiled-coil region" evidence="1">
    <location>
        <begin position="187"/>
        <end position="244"/>
    </location>
</feature>
<gene>
    <name evidence="3" type="ORF">BJP51_27505</name>
</gene>
<dbReference type="InterPro" id="IPR038729">
    <property type="entry name" value="Rad50/SbcC_AAA"/>
</dbReference>
<name>A0A1R0X162_9BACL</name>
<dbReference type="GO" id="GO:0006302">
    <property type="term" value="P:double-strand break repair"/>
    <property type="evidence" value="ECO:0007669"/>
    <property type="project" value="InterPro"/>
</dbReference>
<dbReference type="Pfam" id="PF13476">
    <property type="entry name" value="AAA_23"/>
    <property type="match status" value="1"/>
</dbReference>
<dbReference type="EMBL" id="MKQP01000043">
    <property type="protein sequence ID" value="OMD26230.1"/>
    <property type="molecule type" value="Genomic_DNA"/>
</dbReference>
<evidence type="ECO:0000259" key="2">
    <source>
        <dbReference type="Pfam" id="PF13476"/>
    </source>
</evidence>
<feature type="domain" description="Rad50/SbcC-type AAA" evidence="2">
    <location>
        <begin position="16"/>
        <end position="244"/>
    </location>
</feature>
<sequence>MYQAYKMKLVLTQVTGFKLYETEHSFSFGMGNHITGDRGQGKTALSEAIIWCLKGCDLTGNVKGVKKRLANPNTKEMKVITTWEFHTPEGLLVKHSFCRISTSRSMRLFLDDEKVSQDDFDEWFGETDTLLSIFLPGYIGGIGAARTNNVVLSMLPAQDVAQVMNSLPAETQARLNIDGLRDPLQYLQSLKSELSEWNDYIHDTEKEIAQLLLKNALRGSSAVIEDDERKMTDLRQQIENLEQEAGPAFPEHINVWELESKELRKRYDAEVASWVTLNNTPINGEERECINRKFELDQIANRCNAILNEGFALRKDIDANRALYEEEKAEFIARTEQELQQLQFDLQMLEAKIELKQKNGQSIKDTPLHQKHLTDAKIQRDNLLLEVDSIQEFMFRYAEMQVIASNRALTHTEILFIPRRGKEGDYTFHYRLRYEEKEYYLLSSADKNRVSFELADLVAMTLGMMIPVFIDNGESIEEVIGERTQFFVTSYLPQAELSHEIIVA</sequence>
<feature type="coiled-coil region" evidence="1">
    <location>
        <begin position="332"/>
        <end position="359"/>
    </location>
</feature>
<dbReference type="Gene3D" id="3.40.50.300">
    <property type="entry name" value="P-loop containing nucleotide triphosphate hydrolases"/>
    <property type="match status" value="1"/>
</dbReference>
<protein>
    <recommendedName>
        <fullName evidence="2">Rad50/SbcC-type AAA domain-containing protein</fullName>
    </recommendedName>
</protein>
<dbReference type="GO" id="GO:0016887">
    <property type="term" value="F:ATP hydrolysis activity"/>
    <property type="evidence" value="ECO:0007669"/>
    <property type="project" value="InterPro"/>
</dbReference>
<accession>A0A1R0X162</accession>
<dbReference type="Proteomes" id="UP000187465">
    <property type="component" value="Unassembled WGS sequence"/>
</dbReference>
<dbReference type="SUPFAM" id="SSF52540">
    <property type="entry name" value="P-loop containing nucleoside triphosphate hydrolases"/>
    <property type="match status" value="1"/>
</dbReference>
<evidence type="ECO:0000256" key="1">
    <source>
        <dbReference type="SAM" id="Coils"/>
    </source>
</evidence>
<evidence type="ECO:0000313" key="4">
    <source>
        <dbReference type="Proteomes" id="UP000187465"/>
    </source>
</evidence>
<comment type="caution">
    <text evidence="3">The sequence shown here is derived from an EMBL/GenBank/DDBJ whole genome shotgun (WGS) entry which is preliminary data.</text>
</comment>
<organism evidence="3 4">
    <name type="scientific">Paenibacillus odorifer</name>
    <dbReference type="NCBI Taxonomy" id="189426"/>
    <lineage>
        <taxon>Bacteria</taxon>
        <taxon>Bacillati</taxon>
        <taxon>Bacillota</taxon>
        <taxon>Bacilli</taxon>
        <taxon>Bacillales</taxon>
        <taxon>Paenibacillaceae</taxon>
        <taxon>Paenibacillus</taxon>
    </lineage>
</organism>
<reference evidence="3 4" key="1">
    <citation type="submission" date="2016-10" db="EMBL/GenBank/DDBJ databases">
        <title>Paenibacillus species isolates.</title>
        <authorList>
            <person name="Beno S.M."/>
        </authorList>
    </citation>
    <scope>NUCLEOTIDE SEQUENCE [LARGE SCALE GENOMIC DNA]</scope>
    <source>
        <strain evidence="3 4">FSL H7-0604</strain>
    </source>
</reference>
<dbReference type="AlphaFoldDB" id="A0A1R0X162"/>
<dbReference type="RefSeq" id="WP_076179573.1">
    <property type="nucleotide sequence ID" value="NZ_MKQP01000043.1"/>
</dbReference>
<evidence type="ECO:0000313" key="3">
    <source>
        <dbReference type="EMBL" id="OMD26230.1"/>
    </source>
</evidence>
<keyword evidence="1" id="KW-0175">Coiled coil</keyword>